<keyword evidence="1" id="KW-0812">Transmembrane</keyword>
<reference evidence="2" key="1">
    <citation type="submission" date="2020-07" db="EMBL/GenBank/DDBJ databases">
        <authorList>
            <person name="Ferguson B K."/>
        </authorList>
    </citation>
    <scope>NUCLEOTIDE SEQUENCE</scope>
    <source>
        <strain evidence="2">L06</strain>
    </source>
</reference>
<sequence length="103" mass="10619">MGGKNGGGGGGGGGGDGMVAVISRYLQPGVRLPFSPGLIFLTSCLPSSLLLPPHSTTFSLYAACVLLLLLVFFLILPPPGIWTAQNFVLAINAAVKFFPESIN</sequence>
<evidence type="ECO:0000313" key="2">
    <source>
        <dbReference type="EMBL" id="CAD1585769.1"/>
    </source>
</evidence>
<dbReference type="AlphaFoldDB" id="A0A6V7MBW2"/>
<keyword evidence="1" id="KW-0472">Membrane</keyword>
<protein>
    <submittedName>
        <fullName evidence="2">Uncharacterized protein</fullName>
    </submittedName>
</protein>
<dbReference type="EMBL" id="CADCXW020000353">
    <property type="protein sequence ID" value="CAD1585769.1"/>
    <property type="molecule type" value="Genomic_DNA"/>
</dbReference>
<keyword evidence="1" id="KW-1133">Transmembrane helix</keyword>
<evidence type="ECO:0000256" key="1">
    <source>
        <dbReference type="SAM" id="Phobius"/>
    </source>
</evidence>
<gene>
    <name evidence="2" type="ORF">BBRV_LOCUS128941</name>
</gene>
<feature type="transmembrane region" description="Helical" evidence="1">
    <location>
        <begin position="34"/>
        <end position="51"/>
    </location>
</feature>
<name>A0A6V7MBW2_9HYME</name>
<feature type="transmembrane region" description="Helical" evidence="1">
    <location>
        <begin position="58"/>
        <end position="76"/>
    </location>
</feature>
<accession>A0A6V7MBW2</accession>
<organism evidence="2">
    <name type="scientific">Bracon brevicornis</name>
    <dbReference type="NCBI Taxonomy" id="1563983"/>
    <lineage>
        <taxon>Eukaryota</taxon>
        <taxon>Metazoa</taxon>
        <taxon>Ecdysozoa</taxon>
        <taxon>Arthropoda</taxon>
        <taxon>Hexapoda</taxon>
        <taxon>Insecta</taxon>
        <taxon>Pterygota</taxon>
        <taxon>Neoptera</taxon>
        <taxon>Endopterygota</taxon>
        <taxon>Hymenoptera</taxon>
        <taxon>Apocrita</taxon>
        <taxon>Ichneumonoidea</taxon>
        <taxon>Braconidae</taxon>
        <taxon>Braconinae</taxon>
        <taxon>Bracon</taxon>
    </lineage>
</organism>
<proteinExistence type="predicted"/>